<comment type="caution">
    <text evidence="1">The sequence shown here is derived from an EMBL/GenBank/DDBJ whole genome shotgun (WGS) entry which is preliminary data.</text>
</comment>
<reference evidence="2" key="1">
    <citation type="journal article" date="2019" name="Int. J. Syst. Evol. Microbiol.">
        <title>The Global Catalogue of Microorganisms (GCM) 10K type strain sequencing project: providing services to taxonomists for standard genome sequencing and annotation.</title>
        <authorList>
            <consortium name="The Broad Institute Genomics Platform"/>
            <consortium name="The Broad Institute Genome Sequencing Center for Infectious Disease"/>
            <person name="Wu L."/>
            <person name="Ma J."/>
        </authorList>
    </citation>
    <scope>NUCLEOTIDE SEQUENCE [LARGE SCALE GENOMIC DNA]</scope>
    <source>
        <strain evidence="2">JCM 15592</strain>
    </source>
</reference>
<name>A0ABP4XMI9_9MICO</name>
<proteinExistence type="predicted"/>
<keyword evidence="2" id="KW-1185">Reference proteome</keyword>
<sequence>MAIVALSTKGQVDGNFNIGTTSIAVTTHPSMPCAPGLVLGALSAGQSAADSG</sequence>
<protein>
    <submittedName>
        <fullName evidence="1">Uncharacterized protein</fullName>
    </submittedName>
</protein>
<evidence type="ECO:0000313" key="2">
    <source>
        <dbReference type="Proteomes" id="UP001499938"/>
    </source>
</evidence>
<dbReference type="EMBL" id="BAAAPO010000010">
    <property type="protein sequence ID" value="GAA1783780.1"/>
    <property type="molecule type" value="Genomic_DNA"/>
</dbReference>
<accession>A0ABP4XMI9</accession>
<organism evidence="1 2">
    <name type="scientific">Nostocoides veronense</name>
    <dbReference type="NCBI Taxonomy" id="330836"/>
    <lineage>
        <taxon>Bacteria</taxon>
        <taxon>Bacillati</taxon>
        <taxon>Actinomycetota</taxon>
        <taxon>Actinomycetes</taxon>
        <taxon>Micrococcales</taxon>
        <taxon>Intrasporangiaceae</taxon>
        <taxon>Nostocoides</taxon>
    </lineage>
</organism>
<gene>
    <name evidence="1" type="ORF">GCM10009811_06400</name>
</gene>
<evidence type="ECO:0000313" key="1">
    <source>
        <dbReference type="EMBL" id="GAA1783780.1"/>
    </source>
</evidence>
<dbReference type="Proteomes" id="UP001499938">
    <property type="component" value="Unassembled WGS sequence"/>
</dbReference>